<evidence type="ECO:0000313" key="1">
    <source>
        <dbReference type="EMBL" id="KIE59425.1"/>
    </source>
</evidence>
<keyword evidence="3" id="KW-1185">Reference proteome</keyword>
<proteinExistence type="predicted"/>
<name>A0A0C1V6R4_9BACT</name>
<gene>
    <name evidence="1" type="ORF">A946_01690</name>
    <name evidence="2" type="ORF">kam1_1363</name>
</gene>
<dbReference type="EMBL" id="JQNX01000001">
    <property type="protein sequence ID" value="KIE59425.1"/>
    <property type="molecule type" value="Genomic_DNA"/>
</dbReference>
<dbReference type="Proteomes" id="UP000315925">
    <property type="component" value="Chromosome"/>
</dbReference>
<protein>
    <recommendedName>
        <fullName evidence="5">Gluconate 2-dehydrogenase subunit 3-like protein</fullName>
    </recommendedName>
</protein>
<dbReference type="EMBL" id="CP037899">
    <property type="protein sequence ID" value="QDQ42588.1"/>
    <property type="molecule type" value="Genomic_DNA"/>
</dbReference>
<dbReference type="OrthoDB" id="4929908at2"/>
<accession>A0A0C1V6R4</accession>
<reference evidence="1 3" key="1">
    <citation type="submission" date="2014-08" db="EMBL/GenBank/DDBJ databases">
        <title>Methylacidiphilum kamchatkense strain Kam1 draft genome sequence.</title>
        <authorList>
            <person name="Birkeland N.-K."/>
            <person name="Erikstad H.A."/>
        </authorList>
    </citation>
    <scope>NUCLEOTIDE SEQUENCE [LARGE SCALE GENOMIC DNA]</scope>
    <source>
        <strain evidence="1 3">Kam1</strain>
    </source>
</reference>
<dbReference type="AlphaFoldDB" id="A0A0C1V6R4"/>
<dbReference type="RefSeq" id="WP_039720682.1">
    <property type="nucleotide sequence ID" value="NZ_CP037899.1"/>
</dbReference>
<evidence type="ECO:0000313" key="2">
    <source>
        <dbReference type="EMBL" id="QDQ42588.1"/>
    </source>
</evidence>
<dbReference type="KEGG" id="mkc:kam1_1363"/>
<dbReference type="STRING" id="1202785.A946_01690"/>
<reference evidence="2" key="2">
    <citation type="journal article" date="2019" name="BMC Genomics">
        <title>Complete genome sequence analysis of the thermoacidophilic verrucomicrobial methanotroph 'Candidatus Methylacidiphilum kamchatkense' strain Kam1 and comparison with its closest relatives.</title>
        <authorList>
            <person name="Kruse T."/>
            <person name="Ratnadevi C.M."/>
            <person name="Erikstad H.A."/>
            <person name="Birkeland N.K."/>
        </authorList>
    </citation>
    <scope>NUCLEOTIDE SEQUENCE</scope>
    <source>
        <strain evidence="2">Kam1</strain>
    </source>
</reference>
<evidence type="ECO:0000313" key="4">
    <source>
        <dbReference type="Proteomes" id="UP000315925"/>
    </source>
</evidence>
<sequence>MKISRRKFFFYFFGTLFFVDKKHQLLSSSCCSVNHSFFGTSKLIENNVQNNFLSDLQQKNLHKFIAIVVPHQGEVYEKARTISYNHLLESWSTNKNSNKQHKLEAYLDLLQKYSQELTKKDFYLLSLPEGTNIVKRTEDQKIFQDLLNQILSTFYNDKEVWTAIGYPGPSMNENGKYLGGYVNKGFDQLDW</sequence>
<organism evidence="2 4">
    <name type="scientific">Methylacidiphilum kamchatkense Kam1</name>
    <dbReference type="NCBI Taxonomy" id="1202785"/>
    <lineage>
        <taxon>Bacteria</taxon>
        <taxon>Pseudomonadati</taxon>
        <taxon>Verrucomicrobiota</taxon>
        <taxon>Methylacidiphilae</taxon>
        <taxon>Methylacidiphilales</taxon>
        <taxon>Methylacidiphilaceae</taxon>
        <taxon>Methylacidiphilum (ex Ratnadevi et al. 2023)</taxon>
    </lineage>
</organism>
<evidence type="ECO:0000313" key="3">
    <source>
        <dbReference type="Proteomes" id="UP000031594"/>
    </source>
</evidence>
<dbReference type="Proteomes" id="UP000031594">
    <property type="component" value="Unassembled WGS sequence"/>
</dbReference>
<reference evidence="4" key="3">
    <citation type="submission" date="2019-03" db="EMBL/GenBank/DDBJ databases">
        <title>Complete genome of Methylacidiphilum kamchatkense Kam1.</title>
        <authorList>
            <person name="Kruse T."/>
            <person name="Murarilal Ratnadevi C."/>
            <person name="Erikstad H.-A."/>
            <person name="Birkeland N.-K."/>
        </authorList>
    </citation>
    <scope>NUCLEOTIDE SEQUENCE [LARGE SCALE GENOMIC DNA]</scope>
    <source>
        <strain evidence="4">kam1</strain>
    </source>
</reference>
<evidence type="ECO:0008006" key="5">
    <source>
        <dbReference type="Google" id="ProtNLM"/>
    </source>
</evidence>